<evidence type="ECO:0000256" key="2">
    <source>
        <dbReference type="ARBA" id="ARBA00004651"/>
    </source>
</evidence>
<comment type="caution">
    <text evidence="15">The sequence shown here is derived from an EMBL/GenBank/DDBJ whole genome shotgun (WGS) entry which is preliminary data.</text>
</comment>
<dbReference type="InterPro" id="IPR044537">
    <property type="entry name" value="Rip2-like"/>
</dbReference>
<keyword evidence="11" id="KW-0482">Metalloprotease</keyword>
<comment type="cofactor">
    <cofactor evidence="1">
        <name>Zn(2+)</name>
        <dbReference type="ChEBI" id="CHEBI:29105"/>
    </cofactor>
</comment>
<evidence type="ECO:0000313" key="15">
    <source>
        <dbReference type="EMBL" id="TSJ76711.1"/>
    </source>
</evidence>
<keyword evidence="16" id="KW-1185">Reference proteome</keyword>
<dbReference type="Proteomes" id="UP000315648">
    <property type="component" value="Unassembled WGS sequence"/>
</dbReference>
<sequence length="218" mass="23710">MTNGIGLAELREGLIFYIFLVTSLSIHEWAHAFTADKLGDPTPSSQGRVTLNPIAHMDLMGTVIFPLLCIFVLPGNFLFGWGKPVMINTSYFRHRVRDDILTTMAGPGSNLVLALLAAIIGGLCCRFIDPALAQLVGTFIFLNVVLAVFNMIPIPPLDGSHILRHAVGMSDETYYNLSRWGFVVLIVAINLPPIRAALGYAIDAVSTPFVLLFKLVAG</sequence>
<gene>
    <name evidence="15" type="ORF">FPL22_11330</name>
</gene>
<dbReference type="OrthoDB" id="9800627at2"/>
<name>A0A556QJC7_9BACT</name>
<evidence type="ECO:0000256" key="12">
    <source>
        <dbReference type="ARBA" id="ARBA00023136"/>
    </source>
</evidence>
<dbReference type="Pfam" id="PF02163">
    <property type="entry name" value="Peptidase_M50"/>
    <property type="match status" value="1"/>
</dbReference>
<evidence type="ECO:0000256" key="11">
    <source>
        <dbReference type="ARBA" id="ARBA00023049"/>
    </source>
</evidence>
<evidence type="ECO:0000256" key="10">
    <source>
        <dbReference type="ARBA" id="ARBA00022989"/>
    </source>
</evidence>
<dbReference type="GO" id="GO:0005886">
    <property type="term" value="C:plasma membrane"/>
    <property type="evidence" value="ECO:0007669"/>
    <property type="project" value="UniProtKB-SubCell"/>
</dbReference>
<evidence type="ECO:0000256" key="4">
    <source>
        <dbReference type="ARBA" id="ARBA00022475"/>
    </source>
</evidence>
<accession>A0A556QJC7</accession>
<dbReference type="GO" id="GO:0008237">
    <property type="term" value="F:metallopeptidase activity"/>
    <property type="evidence" value="ECO:0007669"/>
    <property type="project" value="UniProtKB-KW"/>
</dbReference>
<feature type="transmembrane region" description="Helical" evidence="13">
    <location>
        <begin position="173"/>
        <end position="191"/>
    </location>
</feature>
<comment type="subcellular location">
    <subcellularLocation>
        <location evidence="2">Cell membrane</location>
        <topology evidence="2">Multi-pass membrane protein</topology>
    </subcellularLocation>
</comment>
<comment type="similarity">
    <text evidence="3">Belongs to the peptidase M50B family.</text>
</comment>
<keyword evidence="5 15" id="KW-0645">Protease</keyword>
<evidence type="ECO:0000256" key="6">
    <source>
        <dbReference type="ARBA" id="ARBA00022692"/>
    </source>
</evidence>
<protein>
    <submittedName>
        <fullName evidence="15">Site-2 protease family protein</fullName>
    </submittedName>
</protein>
<reference evidence="15 16" key="1">
    <citation type="submission" date="2019-07" db="EMBL/GenBank/DDBJ databases">
        <title>Description of 53C-WASEF.</title>
        <authorList>
            <person name="Pitt A."/>
            <person name="Hahn M.W."/>
        </authorList>
    </citation>
    <scope>NUCLEOTIDE SEQUENCE [LARGE SCALE GENOMIC DNA]</scope>
    <source>
        <strain evidence="15 16">53C-WASEF</strain>
    </source>
</reference>
<keyword evidence="4" id="KW-1003">Cell membrane</keyword>
<dbReference type="PANTHER" id="PTHR35864:SF1">
    <property type="entry name" value="ZINC METALLOPROTEASE YWHC-RELATED"/>
    <property type="match status" value="1"/>
</dbReference>
<dbReference type="AlphaFoldDB" id="A0A556QJC7"/>
<feature type="transmembrane region" description="Helical" evidence="13">
    <location>
        <begin position="100"/>
        <end position="120"/>
    </location>
</feature>
<dbReference type="RefSeq" id="WP_144230468.1">
    <property type="nucleotide sequence ID" value="NZ_CBCRVV010000014.1"/>
</dbReference>
<evidence type="ECO:0000313" key="16">
    <source>
        <dbReference type="Proteomes" id="UP000315648"/>
    </source>
</evidence>
<dbReference type="InterPro" id="IPR008915">
    <property type="entry name" value="Peptidase_M50"/>
</dbReference>
<keyword evidence="7" id="KW-0479">Metal-binding</keyword>
<keyword evidence="6 13" id="KW-0812">Transmembrane</keyword>
<evidence type="ECO:0000259" key="14">
    <source>
        <dbReference type="Pfam" id="PF02163"/>
    </source>
</evidence>
<evidence type="ECO:0000256" key="8">
    <source>
        <dbReference type="ARBA" id="ARBA00022801"/>
    </source>
</evidence>
<keyword evidence="9" id="KW-0862">Zinc</keyword>
<feature type="transmembrane region" description="Helical" evidence="13">
    <location>
        <begin position="132"/>
        <end position="152"/>
    </location>
</feature>
<feature type="transmembrane region" description="Helical" evidence="13">
    <location>
        <begin position="54"/>
        <end position="79"/>
    </location>
</feature>
<dbReference type="GO" id="GO:0046872">
    <property type="term" value="F:metal ion binding"/>
    <property type="evidence" value="ECO:0007669"/>
    <property type="project" value="UniProtKB-KW"/>
</dbReference>
<evidence type="ECO:0000256" key="9">
    <source>
        <dbReference type="ARBA" id="ARBA00022833"/>
    </source>
</evidence>
<keyword evidence="10 13" id="KW-1133">Transmembrane helix</keyword>
<keyword evidence="12 13" id="KW-0472">Membrane</keyword>
<evidence type="ECO:0000256" key="13">
    <source>
        <dbReference type="SAM" id="Phobius"/>
    </source>
</evidence>
<evidence type="ECO:0000256" key="7">
    <source>
        <dbReference type="ARBA" id="ARBA00022723"/>
    </source>
</evidence>
<organism evidence="15 16">
    <name type="scientific">Rariglobus hedericola</name>
    <dbReference type="NCBI Taxonomy" id="2597822"/>
    <lineage>
        <taxon>Bacteria</taxon>
        <taxon>Pseudomonadati</taxon>
        <taxon>Verrucomicrobiota</taxon>
        <taxon>Opitutia</taxon>
        <taxon>Opitutales</taxon>
        <taxon>Opitutaceae</taxon>
        <taxon>Rariglobus</taxon>
    </lineage>
</organism>
<dbReference type="GO" id="GO:0006508">
    <property type="term" value="P:proteolysis"/>
    <property type="evidence" value="ECO:0007669"/>
    <property type="project" value="UniProtKB-KW"/>
</dbReference>
<dbReference type="InterPro" id="IPR052348">
    <property type="entry name" value="Metallopeptidase_M50B"/>
</dbReference>
<evidence type="ECO:0000256" key="5">
    <source>
        <dbReference type="ARBA" id="ARBA00022670"/>
    </source>
</evidence>
<dbReference type="CDD" id="cd06158">
    <property type="entry name" value="S2P-M50_like_1"/>
    <property type="match status" value="1"/>
</dbReference>
<dbReference type="EMBL" id="VMBG01000002">
    <property type="protein sequence ID" value="TSJ76711.1"/>
    <property type="molecule type" value="Genomic_DNA"/>
</dbReference>
<evidence type="ECO:0000256" key="3">
    <source>
        <dbReference type="ARBA" id="ARBA00007931"/>
    </source>
</evidence>
<feature type="domain" description="Peptidase M50" evidence="14">
    <location>
        <begin position="132"/>
        <end position="185"/>
    </location>
</feature>
<keyword evidence="8" id="KW-0378">Hydrolase</keyword>
<dbReference type="PANTHER" id="PTHR35864">
    <property type="entry name" value="ZINC METALLOPROTEASE MJ0611-RELATED"/>
    <property type="match status" value="1"/>
</dbReference>
<feature type="transmembrane region" description="Helical" evidence="13">
    <location>
        <begin position="14"/>
        <end position="34"/>
    </location>
</feature>
<proteinExistence type="inferred from homology"/>
<evidence type="ECO:0000256" key="1">
    <source>
        <dbReference type="ARBA" id="ARBA00001947"/>
    </source>
</evidence>